<comment type="subcellular location">
    <subcellularLocation>
        <location evidence="1">Nucleus</location>
    </subcellularLocation>
</comment>
<dbReference type="GO" id="GO:0055029">
    <property type="term" value="C:nuclear DNA-directed RNA polymerase complex"/>
    <property type="evidence" value="ECO:0007669"/>
    <property type="project" value="UniProtKB-ARBA"/>
</dbReference>
<dbReference type="CDD" id="cd04462">
    <property type="entry name" value="S1_RNAPII_Rpb7"/>
    <property type="match status" value="1"/>
</dbReference>
<accession>A0A4U5PWM8</accession>
<keyword evidence="4" id="KW-0804">Transcription</keyword>
<evidence type="ECO:0008006" key="9">
    <source>
        <dbReference type="Google" id="ProtNLM"/>
    </source>
</evidence>
<dbReference type="Gene3D" id="2.40.50.140">
    <property type="entry name" value="Nucleic acid-binding proteins"/>
    <property type="match status" value="1"/>
</dbReference>
<evidence type="ECO:0000256" key="3">
    <source>
        <dbReference type="ARBA" id="ARBA00022478"/>
    </source>
</evidence>
<keyword evidence="3" id="KW-0240">DNA-directed RNA polymerase</keyword>
<feature type="domain" description="S1 motif" evidence="6">
    <location>
        <begin position="336"/>
        <end position="413"/>
    </location>
</feature>
<dbReference type="Pfam" id="PF14520">
    <property type="entry name" value="HHH_5"/>
    <property type="match status" value="1"/>
</dbReference>
<gene>
    <name evidence="8" type="ORF">D5086_0000167650</name>
</gene>
<dbReference type="InterPro" id="IPR012340">
    <property type="entry name" value="NA-bd_OB-fold"/>
</dbReference>
<dbReference type="InterPro" id="IPR036898">
    <property type="entry name" value="RNA_pol_Rpb7-like_N_sf"/>
</dbReference>
<organism evidence="8">
    <name type="scientific">Populus alba</name>
    <name type="common">White poplar</name>
    <dbReference type="NCBI Taxonomy" id="43335"/>
    <lineage>
        <taxon>Eukaryota</taxon>
        <taxon>Viridiplantae</taxon>
        <taxon>Streptophyta</taxon>
        <taxon>Embryophyta</taxon>
        <taxon>Tracheophyta</taxon>
        <taxon>Spermatophyta</taxon>
        <taxon>Magnoliopsida</taxon>
        <taxon>eudicotyledons</taxon>
        <taxon>Gunneridae</taxon>
        <taxon>Pentapetalae</taxon>
        <taxon>rosids</taxon>
        <taxon>fabids</taxon>
        <taxon>Malpighiales</taxon>
        <taxon>Salicaceae</taxon>
        <taxon>Saliceae</taxon>
        <taxon>Populus</taxon>
    </lineage>
</organism>
<evidence type="ECO:0000256" key="4">
    <source>
        <dbReference type="ARBA" id="ARBA00023163"/>
    </source>
</evidence>
<dbReference type="GO" id="GO:0006351">
    <property type="term" value="P:DNA-templated transcription"/>
    <property type="evidence" value="ECO:0007669"/>
    <property type="project" value="InterPro"/>
</dbReference>
<dbReference type="CDD" id="cd04329">
    <property type="entry name" value="RNAP_II_Rpb7_N"/>
    <property type="match status" value="1"/>
</dbReference>
<evidence type="ECO:0000259" key="6">
    <source>
        <dbReference type="Pfam" id="PF00575"/>
    </source>
</evidence>
<comment type="caution">
    <text evidence="8">The sequence shown here is derived from an EMBL/GenBank/DDBJ whole genome shotgun (WGS) entry which is preliminary data.</text>
</comment>
<evidence type="ECO:0000313" key="8">
    <source>
        <dbReference type="EMBL" id="TKS01933.1"/>
    </source>
</evidence>
<reference evidence="8" key="1">
    <citation type="submission" date="2018-10" db="EMBL/GenBank/DDBJ databases">
        <title>Population genomic analysis revealed the cold adaptation of white poplar.</title>
        <authorList>
            <person name="Liu Y.-J."/>
        </authorList>
    </citation>
    <scope>NUCLEOTIDE SEQUENCE [LARGE SCALE GENOMIC DNA]</scope>
    <source>
        <strain evidence="8">PAL-ZL1</strain>
    </source>
</reference>
<dbReference type="GO" id="GO:0000712">
    <property type="term" value="P:resolution of meiotic recombination intermediates"/>
    <property type="evidence" value="ECO:0007669"/>
    <property type="project" value="InterPro"/>
</dbReference>
<dbReference type="PANTHER" id="PTHR37394">
    <property type="entry name" value="PROTEIN PARTING DANCERS"/>
    <property type="match status" value="1"/>
</dbReference>
<dbReference type="InterPro" id="IPR005576">
    <property type="entry name" value="Rpb7-like_N"/>
</dbReference>
<dbReference type="Gene3D" id="3.30.1490.120">
    <property type="entry name" value="RNA polymerase Rpb7-like, N-terminal domain"/>
    <property type="match status" value="1"/>
</dbReference>
<dbReference type="PANTHER" id="PTHR37394:SF1">
    <property type="entry name" value="PROTEIN PARTING DANCERS"/>
    <property type="match status" value="1"/>
</dbReference>
<dbReference type="SUPFAM" id="SSF88798">
    <property type="entry name" value="N-terminal, heterodimerisation domain of RBP7 (RpoE)"/>
    <property type="match status" value="1"/>
</dbReference>
<protein>
    <recommendedName>
        <fullName evidence="9">DNA-directed RNA polymerase II subunit RPB7</fullName>
    </recommendedName>
</protein>
<dbReference type="SUPFAM" id="SSF47781">
    <property type="entry name" value="RuvA domain 2-like"/>
    <property type="match status" value="1"/>
</dbReference>
<comment type="similarity">
    <text evidence="2">Belongs to the eukaryotic RPB7/RPC8 RNA polymerase subunit family.</text>
</comment>
<sequence>MSNLNSSYRYPTPQISSNSVNAGSSAGVCMMNTKWRDEQHPSFINFIASFLSANSFRLNFVPIAPDCIFNCGGLSVAFIFVTNWDCQNCEPIFSRVKKLKGQFANLYVVVSLPIKEQNDSFVHSYFKYGMELGKPTFVPVQDLEMGFEKIVKIAHSRGTCKRQDALSKLKAERKQSVQGMGNFLRVVTSIPGIDNHDANALNQAIGSIEAIAKASKGYILENTDLSADNAETLSSGQLSSAPVIKAEVRSSREEKRRMFFHIVLERNMQLHPRFFGRNLRENIVSKLMKDVEGTCSGRHGFVVAITGIENIGKGLIRDGTGFVTFPVKYQCVVFRPFKGEILEAVVTMVNKMGFFAEAGPVQIFVSNHLIPDDMEFQTGDMPNYTTSDGSVKIQKDSEVRLKIIGTRVDATEIFCIGTIKDDFLGVINDPANA</sequence>
<dbReference type="AlphaFoldDB" id="A0A4U5PWM8"/>
<dbReference type="FunFam" id="2.40.50.140:FF:000043">
    <property type="entry name" value="DNA-directed RNA polymerase II subunit RPB7"/>
    <property type="match status" value="1"/>
</dbReference>
<dbReference type="STRING" id="43335.A0A4U5PWM8"/>
<evidence type="ECO:0000256" key="5">
    <source>
        <dbReference type="ARBA" id="ARBA00023242"/>
    </source>
</evidence>
<feature type="domain" description="RNA polymerase Rpb7-like N-terminal" evidence="7">
    <location>
        <begin position="265"/>
        <end position="321"/>
    </location>
</feature>
<dbReference type="FunFam" id="3.30.1490.120:FF:000001">
    <property type="entry name" value="DNA-directed RNA polymerase II subunit RPB7"/>
    <property type="match status" value="1"/>
</dbReference>
<evidence type="ECO:0000259" key="7">
    <source>
        <dbReference type="Pfam" id="PF03876"/>
    </source>
</evidence>
<evidence type="ECO:0000256" key="2">
    <source>
        <dbReference type="ARBA" id="ARBA00009307"/>
    </source>
</evidence>
<dbReference type="InterPro" id="IPR010994">
    <property type="entry name" value="RuvA_2-like"/>
</dbReference>
<dbReference type="InterPro" id="IPR039172">
    <property type="entry name" value="PTD"/>
</dbReference>
<dbReference type="GO" id="GO:0003676">
    <property type="term" value="F:nucleic acid binding"/>
    <property type="evidence" value="ECO:0007669"/>
    <property type="project" value="InterPro"/>
</dbReference>
<dbReference type="EMBL" id="RCHU01000556">
    <property type="protein sequence ID" value="TKS01933.1"/>
    <property type="molecule type" value="Genomic_DNA"/>
</dbReference>
<dbReference type="SUPFAM" id="SSF50249">
    <property type="entry name" value="Nucleic acid-binding proteins"/>
    <property type="match status" value="1"/>
</dbReference>
<name>A0A4U5PWM8_POPAL</name>
<dbReference type="Pfam" id="PF00575">
    <property type="entry name" value="S1"/>
    <property type="match status" value="1"/>
</dbReference>
<evidence type="ECO:0000256" key="1">
    <source>
        <dbReference type="ARBA" id="ARBA00004123"/>
    </source>
</evidence>
<keyword evidence="5" id="KW-0539">Nucleus</keyword>
<proteinExistence type="inferred from homology"/>
<dbReference type="InterPro" id="IPR003029">
    <property type="entry name" value="S1_domain"/>
</dbReference>
<dbReference type="Pfam" id="PF03876">
    <property type="entry name" value="SHS2_Rpb7-N"/>
    <property type="match status" value="1"/>
</dbReference>